<proteinExistence type="predicted"/>
<accession>A0A8S5UGM2</accession>
<evidence type="ECO:0000313" key="1">
    <source>
        <dbReference type="EMBL" id="DAF93571.1"/>
    </source>
</evidence>
<protein>
    <submittedName>
        <fullName evidence="1">Uncharacterized protein</fullName>
    </submittedName>
</protein>
<dbReference type="EMBL" id="BK016086">
    <property type="protein sequence ID" value="DAF93571.1"/>
    <property type="molecule type" value="Genomic_DNA"/>
</dbReference>
<organism evidence="1">
    <name type="scientific">Myoviridae sp. ctshb19</name>
    <dbReference type="NCBI Taxonomy" id="2825194"/>
    <lineage>
        <taxon>Viruses</taxon>
        <taxon>Duplodnaviria</taxon>
        <taxon>Heunggongvirae</taxon>
        <taxon>Uroviricota</taxon>
        <taxon>Caudoviricetes</taxon>
    </lineage>
</organism>
<name>A0A8S5UGM2_9CAUD</name>
<sequence>MGPNRILQRCWVPRLRLRGSLRLRCCGRLLAHADRQQFRKNVPSLVPQFFLNVSIESVVNMQLFVGDVRGYRLVYRTVADQHIENLANDPTTAVIIQRDFFATANVFVSHVTSLLQPFDNLGCAAIDADVIRGFAVFDQRHHQAHSQLPMRLQFSAGKGRPLFAQVNNHRYLSVYSLLRQLLASGLAALLFGVFGRFQILGAALIRHFLIACHNGLGTFTNFHGNFQTVENQNAVQRFVRETFGFVEQNA</sequence>
<reference evidence="1" key="1">
    <citation type="journal article" date="2021" name="Proc. Natl. Acad. Sci. U.S.A.">
        <title>A Catalog of Tens of Thousands of Viruses from Human Metagenomes Reveals Hidden Associations with Chronic Diseases.</title>
        <authorList>
            <person name="Tisza M.J."/>
            <person name="Buck C.B."/>
        </authorList>
    </citation>
    <scope>NUCLEOTIDE SEQUENCE</scope>
    <source>
        <strain evidence="1">Ctshb19</strain>
    </source>
</reference>